<evidence type="ECO:0000256" key="4">
    <source>
        <dbReference type="SAM" id="SignalP"/>
    </source>
</evidence>
<dbReference type="InterPro" id="IPR058625">
    <property type="entry name" value="MdtA-like_BSH"/>
</dbReference>
<name>A0A9D1WF36_9GAMM</name>
<dbReference type="Gene3D" id="2.40.30.170">
    <property type="match status" value="1"/>
</dbReference>
<feature type="region of interest" description="Disordered" evidence="3">
    <location>
        <begin position="370"/>
        <end position="411"/>
    </location>
</feature>
<keyword evidence="4" id="KW-0732">Signal</keyword>
<feature type="domain" description="Multidrug resistance protein MdtA-like barrel-sandwich hybrid" evidence="6">
    <location>
        <begin position="63"/>
        <end position="206"/>
    </location>
</feature>
<evidence type="ECO:0000259" key="8">
    <source>
        <dbReference type="Pfam" id="PF25967"/>
    </source>
</evidence>
<comment type="similarity">
    <text evidence="2">Belongs to the membrane fusion protein (MFP) (TC 8.A.1) family.</text>
</comment>
<evidence type="ECO:0000259" key="5">
    <source>
        <dbReference type="Pfam" id="PF25876"/>
    </source>
</evidence>
<evidence type="ECO:0000256" key="3">
    <source>
        <dbReference type="SAM" id="MobiDB-lite"/>
    </source>
</evidence>
<accession>A0A9D1WF36</accession>
<protein>
    <submittedName>
        <fullName evidence="9">Efflux RND transporter periplasmic adaptor subunit</fullName>
    </submittedName>
</protein>
<comment type="caution">
    <text evidence="9">The sequence shown here is derived from an EMBL/GenBank/DDBJ whole genome shotgun (WGS) entry which is preliminary data.</text>
</comment>
<comment type="subcellular location">
    <subcellularLocation>
        <location evidence="1">Cell inner membrane</location>
        <topology evidence="1">Lipid-anchor</topology>
    </subcellularLocation>
</comment>
<dbReference type="AlphaFoldDB" id="A0A9D1WF36"/>
<feature type="domain" description="Multidrug resistance protein MdtA-like beta-barrel" evidence="7">
    <location>
        <begin position="210"/>
        <end position="299"/>
    </location>
</feature>
<evidence type="ECO:0000256" key="2">
    <source>
        <dbReference type="ARBA" id="ARBA00009477"/>
    </source>
</evidence>
<gene>
    <name evidence="9" type="ORF">H9850_11055</name>
</gene>
<evidence type="ECO:0000313" key="9">
    <source>
        <dbReference type="EMBL" id="HIX57991.1"/>
    </source>
</evidence>
<dbReference type="SUPFAM" id="SSF111369">
    <property type="entry name" value="HlyD-like secretion proteins"/>
    <property type="match status" value="1"/>
</dbReference>
<dbReference type="InterPro" id="IPR006143">
    <property type="entry name" value="RND_pump_MFP"/>
</dbReference>
<dbReference type="Pfam" id="PF25876">
    <property type="entry name" value="HH_MFP_RND"/>
    <property type="match status" value="1"/>
</dbReference>
<dbReference type="Gene3D" id="1.10.287.470">
    <property type="entry name" value="Helix hairpin bin"/>
    <property type="match status" value="1"/>
</dbReference>
<dbReference type="GO" id="GO:0005886">
    <property type="term" value="C:plasma membrane"/>
    <property type="evidence" value="ECO:0007669"/>
    <property type="project" value="TreeGrafter"/>
</dbReference>
<dbReference type="EMBL" id="DXEV01000219">
    <property type="protein sequence ID" value="HIX57991.1"/>
    <property type="molecule type" value="Genomic_DNA"/>
</dbReference>
<organism evidence="9 10">
    <name type="scientific">Candidatus Anaerobiospirillum pullistercoris</name>
    <dbReference type="NCBI Taxonomy" id="2838452"/>
    <lineage>
        <taxon>Bacteria</taxon>
        <taxon>Pseudomonadati</taxon>
        <taxon>Pseudomonadota</taxon>
        <taxon>Gammaproteobacteria</taxon>
        <taxon>Aeromonadales</taxon>
        <taxon>Succinivibrionaceae</taxon>
        <taxon>Anaerobiospirillum</taxon>
    </lineage>
</organism>
<dbReference type="InterPro" id="IPR058624">
    <property type="entry name" value="MdtA-like_HH"/>
</dbReference>
<sequence length="411" mass="43730">MFLSSINKKHLLPSALAVALLLSGCGEAEQTTQATSLPVDVFTVHTMEVPIVSNLTGRVSATRRAEVRPQVSGIIQKRLFEEGSSVTEGQQLYQIDPSLYEASVNSAMAQLKSAEANLYATKLRADRYRQLLSQKAVSKQDYDDAQAAYLQADAAVKAAEASLETANINLAYTKVYAPISGRISKSNFTEGALVNAQQTSPLTTIQQLDPLYVDLGQTVEDHLALRQAIAEGSVKTNDGKAPVDIYFSDGTKYRHQGQLEFADVTVDETTGMVNVRALVPNPEKTLLPGMFLRGAIHEGMLPDAVVVNQSSVIREAGGLSYVYIIDDHNLAQRTIVKLGTEYQGFYVVATGLKPGDRVISSNLQKIRSGTPVQEIKKEQAGAAGEAGAASTDAGAGSDAAAAGDAAPADNA</sequence>
<dbReference type="Gene3D" id="2.40.420.20">
    <property type="match status" value="1"/>
</dbReference>
<dbReference type="GO" id="GO:0030313">
    <property type="term" value="C:cell envelope"/>
    <property type="evidence" value="ECO:0007669"/>
    <property type="project" value="UniProtKB-SubCell"/>
</dbReference>
<dbReference type="Gene3D" id="2.40.50.100">
    <property type="match status" value="1"/>
</dbReference>
<reference evidence="9" key="1">
    <citation type="journal article" date="2021" name="PeerJ">
        <title>Extensive microbial diversity within the chicken gut microbiome revealed by metagenomics and culture.</title>
        <authorList>
            <person name="Gilroy R."/>
            <person name="Ravi A."/>
            <person name="Getino M."/>
            <person name="Pursley I."/>
            <person name="Horton D.L."/>
            <person name="Alikhan N.F."/>
            <person name="Baker D."/>
            <person name="Gharbi K."/>
            <person name="Hall N."/>
            <person name="Watson M."/>
            <person name="Adriaenssens E.M."/>
            <person name="Foster-Nyarko E."/>
            <person name="Jarju S."/>
            <person name="Secka A."/>
            <person name="Antonio M."/>
            <person name="Oren A."/>
            <person name="Chaudhuri R.R."/>
            <person name="La Ragione R."/>
            <person name="Hildebrand F."/>
            <person name="Pallen M.J."/>
        </authorList>
    </citation>
    <scope>NUCLEOTIDE SEQUENCE</scope>
    <source>
        <strain evidence="9">USASDec5-558</strain>
    </source>
</reference>
<feature type="domain" description="Multidrug resistance protein MdtA-like C-terminal permuted SH3" evidence="8">
    <location>
        <begin position="303"/>
        <end position="365"/>
    </location>
</feature>
<evidence type="ECO:0000313" key="10">
    <source>
        <dbReference type="Proteomes" id="UP000886829"/>
    </source>
</evidence>
<dbReference type="PANTHER" id="PTHR30158">
    <property type="entry name" value="ACRA/E-RELATED COMPONENT OF DRUG EFFLUX TRANSPORTER"/>
    <property type="match status" value="1"/>
</dbReference>
<dbReference type="GO" id="GO:0046677">
    <property type="term" value="P:response to antibiotic"/>
    <property type="evidence" value="ECO:0007669"/>
    <property type="project" value="TreeGrafter"/>
</dbReference>
<reference evidence="9" key="2">
    <citation type="submission" date="2021-04" db="EMBL/GenBank/DDBJ databases">
        <authorList>
            <person name="Gilroy R."/>
        </authorList>
    </citation>
    <scope>NUCLEOTIDE SEQUENCE</scope>
    <source>
        <strain evidence="9">USASDec5-558</strain>
    </source>
</reference>
<feature type="domain" description="Multidrug resistance protein MdtA-like alpha-helical hairpin" evidence="5">
    <location>
        <begin position="105"/>
        <end position="173"/>
    </location>
</feature>
<dbReference type="PANTHER" id="PTHR30158:SF3">
    <property type="entry name" value="MULTIDRUG EFFLUX PUMP SUBUNIT ACRA-RELATED"/>
    <property type="match status" value="1"/>
</dbReference>
<dbReference type="Pfam" id="PF25944">
    <property type="entry name" value="Beta-barrel_RND"/>
    <property type="match status" value="1"/>
</dbReference>
<proteinExistence type="inferred from homology"/>
<dbReference type="Proteomes" id="UP000886829">
    <property type="component" value="Unassembled WGS sequence"/>
</dbReference>
<dbReference type="Pfam" id="PF25967">
    <property type="entry name" value="RND-MFP_C"/>
    <property type="match status" value="1"/>
</dbReference>
<evidence type="ECO:0000259" key="7">
    <source>
        <dbReference type="Pfam" id="PF25944"/>
    </source>
</evidence>
<evidence type="ECO:0000259" key="6">
    <source>
        <dbReference type="Pfam" id="PF25917"/>
    </source>
</evidence>
<evidence type="ECO:0000256" key="1">
    <source>
        <dbReference type="ARBA" id="ARBA00004519"/>
    </source>
</evidence>
<feature type="compositionally biased region" description="Low complexity" evidence="3">
    <location>
        <begin position="380"/>
        <end position="411"/>
    </location>
</feature>
<dbReference type="InterPro" id="IPR058626">
    <property type="entry name" value="MdtA-like_b-barrel"/>
</dbReference>
<feature type="chain" id="PRO_5039414034" evidence="4">
    <location>
        <begin position="29"/>
        <end position="411"/>
    </location>
</feature>
<dbReference type="NCBIfam" id="TIGR01730">
    <property type="entry name" value="RND_mfp"/>
    <property type="match status" value="1"/>
</dbReference>
<dbReference type="InterPro" id="IPR058627">
    <property type="entry name" value="MdtA-like_C"/>
</dbReference>
<dbReference type="Pfam" id="PF25917">
    <property type="entry name" value="BSH_RND"/>
    <property type="match status" value="1"/>
</dbReference>
<feature type="signal peptide" evidence="4">
    <location>
        <begin position="1"/>
        <end position="28"/>
    </location>
</feature>
<dbReference type="GO" id="GO:0022857">
    <property type="term" value="F:transmembrane transporter activity"/>
    <property type="evidence" value="ECO:0007669"/>
    <property type="project" value="InterPro"/>
</dbReference>